<gene>
    <name evidence="1" type="ORF">SAMN02746066_03126</name>
</gene>
<dbReference type="STRING" id="1120996.SAMN02746066_03126"/>
<evidence type="ECO:0000313" key="1">
    <source>
        <dbReference type="EMBL" id="SHM74841.1"/>
    </source>
</evidence>
<keyword evidence="2" id="KW-1185">Reference proteome</keyword>
<dbReference type="RefSeq" id="WP_170865510.1">
    <property type="nucleotide sequence ID" value="NZ_FRCP01000016.1"/>
</dbReference>
<dbReference type="AlphaFoldDB" id="A0A1M7LBW2"/>
<evidence type="ECO:0000313" key="2">
    <source>
        <dbReference type="Proteomes" id="UP000184038"/>
    </source>
</evidence>
<proteinExistence type="predicted"/>
<dbReference type="EMBL" id="FRCP01000016">
    <property type="protein sequence ID" value="SHM74841.1"/>
    <property type="molecule type" value="Genomic_DNA"/>
</dbReference>
<protein>
    <submittedName>
        <fullName evidence="1">Uncharacterized protein</fullName>
    </submittedName>
</protein>
<name>A0A1M7LBW2_9FIRM</name>
<sequence>MVALLWANKIIALDKTFNDVPAGLKKQVAKELKLAGCEDLITEEQYK</sequence>
<reference evidence="1 2" key="1">
    <citation type="submission" date="2016-11" db="EMBL/GenBank/DDBJ databases">
        <authorList>
            <person name="Jaros S."/>
            <person name="Januszkiewicz K."/>
            <person name="Wedrychowicz H."/>
        </authorList>
    </citation>
    <scope>NUCLEOTIDE SEQUENCE [LARGE SCALE GENOMIC DNA]</scope>
    <source>
        <strain evidence="1 2">DSM 15930</strain>
    </source>
</reference>
<dbReference type="Proteomes" id="UP000184038">
    <property type="component" value="Unassembled WGS sequence"/>
</dbReference>
<organism evidence="1 2">
    <name type="scientific">Anaerosporobacter mobilis DSM 15930</name>
    <dbReference type="NCBI Taxonomy" id="1120996"/>
    <lineage>
        <taxon>Bacteria</taxon>
        <taxon>Bacillati</taxon>
        <taxon>Bacillota</taxon>
        <taxon>Clostridia</taxon>
        <taxon>Lachnospirales</taxon>
        <taxon>Lachnospiraceae</taxon>
        <taxon>Anaerosporobacter</taxon>
    </lineage>
</organism>
<accession>A0A1M7LBW2</accession>